<gene>
    <name evidence="1" type="ORF">FSCOSCO3_A022900</name>
</gene>
<dbReference type="AlphaFoldDB" id="A0AAV1QCE0"/>
<reference evidence="1 2" key="1">
    <citation type="submission" date="2024-01" db="EMBL/GenBank/DDBJ databases">
        <authorList>
            <person name="Alioto T."/>
            <person name="Alioto T."/>
            <person name="Gomez Garrido J."/>
        </authorList>
    </citation>
    <scope>NUCLEOTIDE SEQUENCE [LARGE SCALE GENOMIC DNA]</scope>
</reference>
<dbReference type="Proteomes" id="UP001314229">
    <property type="component" value="Unassembled WGS sequence"/>
</dbReference>
<evidence type="ECO:0000313" key="1">
    <source>
        <dbReference type="EMBL" id="CAK6980251.1"/>
    </source>
</evidence>
<keyword evidence="2" id="KW-1185">Reference proteome</keyword>
<dbReference type="EMBL" id="CAWUFR010000664">
    <property type="protein sequence ID" value="CAK6980250.1"/>
    <property type="molecule type" value="Genomic_DNA"/>
</dbReference>
<comment type="caution">
    <text evidence="1">The sequence shown here is derived from an EMBL/GenBank/DDBJ whole genome shotgun (WGS) entry which is preliminary data.</text>
</comment>
<name>A0AAV1QCE0_SCOSC</name>
<sequence>RYLGAELQSDVSVCQRGGLRPGQRHLHLLLWLEGRILRRTVSRGIIRTGLQREMRLCQRRWLRSSDGRLSLSRRLDG</sequence>
<feature type="non-terminal residue" evidence="1">
    <location>
        <position position="1"/>
    </location>
</feature>
<proteinExistence type="predicted"/>
<evidence type="ECO:0000313" key="2">
    <source>
        <dbReference type="Proteomes" id="UP001314229"/>
    </source>
</evidence>
<accession>A0AAV1QCE0</accession>
<organism evidence="1 2">
    <name type="scientific">Scomber scombrus</name>
    <name type="common">Atlantic mackerel</name>
    <name type="synonym">Scomber vernalis</name>
    <dbReference type="NCBI Taxonomy" id="13677"/>
    <lineage>
        <taxon>Eukaryota</taxon>
        <taxon>Metazoa</taxon>
        <taxon>Chordata</taxon>
        <taxon>Craniata</taxon>
        <taxon>Vertebrata</taxon>
        <taxon>Euteleostomi</taxon>
        <taxon>Actinopterygii</taxon>
        <taxon>Neopterygii</taxon>
        <taxon>Teleostei</taxon>
        <taxon>Neoteleostei</taxon>
        <taxon>Acanthomorphata</taxon>
        <taxon>Pelagiaria</taxon>
        <taxon>Scombriformes</taxon>
        <taxon>Scombridae</taxon>
        <taxon>Scomber</taxon>
    </lineage>
</organism>
<protein>
    <submittedName>
        <fullName evidence="1">Unnamed protein product</fullName>
    </submittedName>
</protein>
<dbReference type="EMBL" id="CAWUFR010000664">
    <property type="protein sequence ID" value="CAK6980251.1"/>
    <property type="molecule type" value="Genomic_DNA"/>
</dbReference>
<feature type="non-terminal residue" evidence="1">
    <location>
        <position position="77"/>
    </location>
</feature>